<accession>A0A172U0K6</accession>
<organism evidence="1 2">
    <name type="scientific">Flavisolibacter tropicus</name>
    <dbReference type="NCBI Taxonomy" id="1492898"/>
    <lineage>
        <taxon>Bacteria</taxon>
        <taxon>Pseudomonadati</taxon>
        <taxon>Bacteroidota</taxon>
        <taxon>Chitinophagia</taxon>
        <taxon>Chitinophagales</taxon>
        <taxon>Chitinophagaceae</taxon>
        <taxon>Flavisolibacter</taxon>
    </lineage>
</organism>
<protein>
    <recommendedName>
        <fullName evidence="3">DUF1572 domain-containing protein</fullName>
    </recommendedName>
</protein>
<proteinExistence type="predicted"/>
<dbReference type="KEGG" id="fla:SY85_22785"/>
<evidence type="ECO:0008006" key="3">
    <source>
        <dbReference type="Google" id="ProtNLM"/>
    </source>
</evidence>
<dbReference type="STRING" id="1492898.SY85_22785"/>
<dbReference type="Gene3D" id="1.20.120.450">
    <property type="entry name" value="dinb family like domain"/>
    <property type="match status" value="1"/>
</dbReference>
<dbReference type="PATRIC" id="fig|1492898.3.peg.4942"/>
<dbReference type="RefSeq" id="WP_066408148.1">
    <property type="nucleotide sequence ID" value="NZ_CP011390.1"/>
</dbReference>
<dbReference type="InterPro" id="IPR034660">
    <property type="entry name" value="DinB/YfiT-like"/>
</dbReference>
<reference evidence="2" key="1">
    <citation type="submission" date="2015-01" db="EMBL/GenBank/DDBJ databases">
        <title>Flavisolibacter sp./LCS9/ whole genome sequencing.</title>
        <authorList>
            <person name="Kim M.K."/>
            <person name="Srinivasan S."/>
            <person name="Lee J.-J."/>
        </authorList>
    </citation>
    <scope>NUCLEOTIDE SEQUENCE [LARGE SCALE GENOMIC DNA]</scope>
    <source>
        <strain evidence="2">LCS9</strain>
    </source>
</reference>
<keyword evidence="2" id="KW-1185">Reference proteome</keyword>
<gene>
    <name evidence="1" type="ORF">SY85_22785</name>
</gene>
<evidence type="ECO:0000313" key="1">
    <source>
        <dbReference type="EMBL" id="ANE52885.1"/>
    </source>
</evidence>
<reference evidence="1 2" key="2">
    <citation type="journal article" date="2016" name="Int. J. Syst. Evol. Microbiol.">
        <title>Flavisolibacter tropicus sp. nov., isolated from tropical soil.</title>
        <authorList>
            <person name="Lee J.J."/>
            <person name="Kang M.S."/>
            <person name="Kim G.S."/>
            <person name="Lee C.S."/>
            <person name="Lim S."/>
            <person name="Lee J."/>
            <person name="Roh S.H."/>
            <person name="Kang H."/>
            <person name="Ha J.M."/>
            <person name="Bae S."/>
            <person name="Jung H.Y."/>
            <person name="Kim M.K."/>
        </authorList>
    </citation>
    <scope>NUCLEOTIDE SEQUENCE [LARGE SCALE GENOMIC DNA]</scope>
    <source>
        <strain evidence="1 2">LCS9</strain>
    </source>
</reference>
<dbReference type="EMBL" id="CP011390">
    <property type="protein sequence ID" value="ANE52885.1"/>
    <property type="molecule type" value="Genomic_DNA"/>
</dbReference>
<dbReference type="Proteomes" id="UP000077177">
    <property type="component" value="Chromosome"/>
</dbReference>
<evidence type="ECO:0000313" key="2">
    <source>
        <dbReference type="Proteomes" id="UP000077177"/>
    </source>
</evidence>
<dbReference type="Pfam" id="PF07609">
    <property type="entry name" value="DUF1572"/>
    <property type="match status" value="1"/>
</dbReference>
<dbReference type="InterPro" id="IPR011466">
    <property type="entry name" value="DUF1572"/>
</dbReference>
<dbReference type="OrthoDB" id="68731at2"/>
<dbReference type="SUPFAM" id="SSF109854">
    <property type="entry name" value="DinB/YfiT-like putative metalloenzymes"/>
    <property type="match status" value="1"/>
</dbReference>
<dbReference type="AlphaFoldDB" id="A0A172U0K6"/>
<name>A0A172U0K6_9BACT</name>
<sequence>MIEQDYLDSCIKRFKECKALGDKTFAQLDEEQLNWQPNEASNNIAMIIQHLHGNMLSRWTNFLTEDGEKLWRNRDEEFERHDLSRERLLLMWEEAWQLVLDTLASLTTDQLTQKIAIRTESLTVVDAINRQLGHYSYHIGQIVFLGKWLLNNNWQTLSIPKGDPKNLILN</sequence>